<comment type="function">
    <text evidence="11">NDH-1 shuttles electrons from NADH, via FMN and iron-sulfur (Fe-S) centers, to quinones in the respiratory chain. The immediate electron acceptor for the enzyme in this species is believed to be ubiquinone. Couples the redox reaction to proton translocation (for every two electrons transferred, four hydrogen ions are translocated across the cytoplasmic membrane), and thus conserves the redox energy in a proton gradient.</text>
</comment>
<evidence type="ECO:0000256" key="12">
    <source>
        <dbReference type="RuleBase" id="RU003639"/>
    </source>
</evidence>
<dbReference type="InterPro" id="IPR038430">
    <property type="entry name" value="NDAH_ubi_oxred_su3_sf"/>
</dbReference>
<dbReference type="GO" id="GO:0050136">
    <property type="term" value="F:NADH dehydrogenase (quinone) (non-electrogenic) activity"/>
    <property type="evidence" value="ECO:0007669"/>
    <property type="project" value="UniProtKB-UniRule"/>
</dbReference>
<accession>A0A1D7THI7</accession>
<dbReference type="EC" id="7.1.1.-" evidence="11"/>
<dbReference type="InterPro" id="IPR000440">
    <property type="entry name" value="NADH_UbQ/plastoQ_OxRdtase_su3"/>
</dbReference>
<evidence type="ECO:0000256" key="7">
    <source>
        <dbReference type="ARBA" id="ARBA00022967"/>
    </source>
</evidence>
<feature type="transmembrane region" description="Helical" evidence="11">
    <location>
        <begin position="6"/>
        <end position="25"/>
    </location>
</feature>
<dbReference type="Proteomes" id="UP000094609">
    <property type="component" value="Chromosome"/>
</dbReference>
<evidence type="ECO:0000313" key="14">
    <source>
        <dbReference type="Proteomes" id="UP000094609"/>
    </source>
</evidence>
<dbReference type="GO" id="GO:0048038">
    <property type="term" value="F:quinone binding"/>
    <property type="evidence" value="ECO:0007669"/>
    <property type="project" value="UniProtKB-KW"/>
</dbReference>
<evidence type="ECO:0000313" key="13">
    <source>
        <dbReference type="EMBL" id="AOO64304.1"/>
    </source>
</evidence>
<dbReference type="GO" id="GO:0008137">
    <property type="term" value="F:NADH dehydrogenase (ubiquinone) activity"/>
    <property type="evidence" value="ECO:0007669"/>
    <property type="project" value="InterPro"/>
</dbReference>
<evidence type="ECO:0000256" key="8">
    <source>
        <dbReference type="ARBA" id="ARBA00022989"/>
    </source>
</evidence>
<dbReference type="KEGG" id="shal:SHALO_0514"/>
<gene>
    <name evidence="11" type="primary">nuoA</name>
    <name evidence="13" type="ORF">SHALO_0514</name>
</gene>
<evidence type="ECO:0000256" key="1">
    <source>
        <dbReference type="ARBA" id="ARBA00004141"/>
    </source>
</evidence>
<evidence type="ECO:0000256" key="11">
    <source>
        <dbReference type="HAMAP-Rule" id="MF_01394"/>
    </source>
</evidence>
<dbReference type="AlphaFoldDB" id="A0A1D7THI7"/>
<dbReference type="PANTHER" id="PTHR11058:SF22">
    <property type="entry name" value="NADH-QUINONE OXIDOREDUCTASE SUBUNIT A"/>
    <property type="match status" value="1"/>
</dbReference>
<keyword evidence="10 11" id="KW-0472">Membrane</keyword>
<evidence type="ECO:0000256" key="6">
    <source>
        <dbReference type="ARBA" id="ARBA00022719"/>
    </source>
</evidence>
<dbReference type="STRING" id="1193502.SHALO_0514"/>
<dbReference type="Gene3D" id="1.20.58.1610">
    <property type="entry name" value="NADH:ubiquinone/plastoquinone oxidoreductase, chain 3"/>
    <property type="match status" value="1"/>
</dbReference>
<comment type="catalytic activity">
    <reaction evidence="11 12">
        <text>a quinone + NADH + 5 H(+)(in) = a quinol + NAD(+) + 4 H(+)(out)</text>
        <dbReference type="Rhea" id="RHEA:57888"/>
        <dbReference type="ChEBI" id="CHEBI:15378"/>
        <dbReference type="ChEBI" id="CHEBI:24646"/>
        <dbReference type="ChEBI" id="CHEBI:57540"/>
        <dbReference type="ChEBI" id="CHEBI:57945"/>
        <dbReference type="ChEBI" id="CHEBI:132124"/>
    </reaction>
</comment>
<evidence type="ECO:0000256" key="4">
    <source>
        <dbReference type="ARBA" id="ARBA00022475"/>
    </source>
</evidence>
<evidence type="ECO:0000256" key="9">
    <source>
        <dbReference type="ARBA" id="ARBA00023027"/>
    </source>
</evidence>
<sequence>MSLELMLASSIVALLVILLPTLFLLSRKLGPSNSGNKAKNSVYESGISSPIGNSESRFSAKFYLVAILFVLFDVEIVFMFPWAVNVRELSLFGLFEMFTFIGLLLLGLIYIYKIKALSWQ</sequence>
<keyword evidence="11 13" id="KW-0830">Ubiquinone</keyword>
<dbReference type="HAMAP" id="MF_01394">
    <property type="entry name" value="NDH1_NuoA"/>
    <property type="match status" value="1"/>
</dbReference>
<dbReference type="EMBL" id="CP017111">
    <property type="protein sequence ID" value="AOO64304.1"/>
    <property type="molecule type" value="Genomic_DNA"/>
</dbReference>
<dbReference type="GO" id="GO:0030964">
    <property type="term" value="C:NADH dehydrogenase complex"/>
    <property type="evidence" value="ECO:0007669"/>
    <property type="project" value="TreeGrafter"/>
</dbReference>
<keyword evidence="7 11" id="KW-1278">Translocase</keyword>
<keyword evidence="3 11" id="KW-0813">Transport</keyword>
<feature type="transmembrane region" description="Helical" evidence="11">
    <location>
        <begin position="62"/>
        <end position="83"/>
    </location>
</feature>
<evidence type="ECO:0000256" key="2">
    <source>
        <dbReference type="ARBA" id="ARBA00008472"/>
    </source>
</evidence>
<proteinExistence type="inferred from homology"/>
<keyword evidence="9 11" id="KW-0520">NAD</keyword>
<evidence type="ECO:0000256" key="5">
    <source>
        <dbReference type="ARBA" id="ARBA00022692"/>
    </source>
</evidence>
<dbReference type="InterPro" id="IPR023043">
    <property type="entry name" value="NAD(P)H_OxRDtase_bac/plastid"/>
</dbReference>
<dbReference type="PATRIC" id="fig|1193502.14.peg.524"/>
<evidence type="ECO:0000256" key="3">
    <source>
        <dbReference type="ARBA" id="ARBA00022448"/>
    </source>
</evidence>
<keyword evidence="14" id="KW-1185">Reference proteome</keyword>
<feature type="transmembrane region" description="Helical" evidence="11">
    <location>
        <begin position="89"/>
        <end position="112"/>
    </location>
</feature>
<keyword evidence="8 11" id="KW-1133">Transmembrane helix</keyword>
<comment type="subcellular location">
    <subcellularLocation>
        <location evidence="11 12">Cell membrane</location>
        <topology evidence="11 12">Multi-pass membrane protein</topology>
    </subcellularLocation>
    <subcellularLocation>
        <location evidence="1">Membrane</location>
        <topology evidence="1">Multi-pass membrane protein</topology>
    </subcellularLocation>
</comment>
<keyword evidence="4 11" id="KW-1003">Cell membrane</keyword>
<comment type="similarity">
    <text evidence="2 11 12">Belongs to the complex I subunit 3 family.</text>
</comment>
<evidence type="ECO:0000256" key="10">
    <source>
        <dbReference type="ARBA" id="ARBA00023136"/>
    </source>
</evidence>
<comment type="subunit">
    <text evidence="11">NDH-1 is composed of 14 different subunits. Subunits NuoA, H, J, K, L, M, N constitute the membrane sector of the complex.</text>
</comment>
<dbReference type="PANTHER" id="PTHR11058">
    <property type="entry name" value="NADH-UBIQUINONE OXIDOREDUCTASE CHAIN 3"/>
    <property type="match status" value="1"/>
</dbReference>
<name>A0A1D7THI7_9BACT</name>
<dbReference type="Pfam" id="PF00507">
    <property type="entry name" value="Oxidored_q4"/>
    <property type="match status" value="1"/>
</dbReference>
<keyword evidence="6 11" id="KW-0874">Quinone</keyword>
<dbReference type="GO" id="GO:0005886">
    <property type="term" value="C:plasma membrane"/>
    <property type="evidence" value="ECO:0007669"/>
    <property type="project" value="UniProtKB-SubCell"/>
</dbReference>
<protein>
    <recommendedName>
        <fullName evidence="11">NADH-quinone oxidoreductase subunit A</fullName>
        <ecNumber evidence="11">7.1.1.-</ecNumber>
    </recommendedName>
    <alternativeName>
        <fullName evidence="11">NADH dehydrogenase I subunit A</fullName>
    </alternativeName>
    <alternativeName>
        <fullName evidence="11">NDH-1 subunit A</fullName>
    </alternativeName>
    <alternativeName>
        <fullName evidence="11">NUO1</fullName>
    </alternativeName>
</protein>
<reference evidence="14" key="1">
    <citation type="submission" date="2016-08" db="EMBL/GenBank/DDBJ databases">
        <title>Complete genome sequence of the organohalide-respiring Epsilonproteobacterium Sulfurospirillum halorespirans.</title>
        <authorList>
            <person name="Goris T."/>
            <person name="Zimmermann J."/>
            <person name="Schenz B."/>
            <person name="Lemos M."/>
            <person name="Hackermueller J."/>
            <person name="Diekert G."/>
        </authorList>
    </citation>
    <scope>NUCLEOTIDE SEQUENCE [LARGE SCALE GENOMIC DNA]</scope>
    <source>
        <strain>DSM 13726</strain>
        <strain evidence="14">PCE-M2</strain>
    </source>
</reference>
<dbReference type="RefSeq" id="WP_069477247.1">
    <property type="nucleotide sequence ID" value="NZ_CP017111.1"/>
</dbReference>
<keyword evidence="13" id="KW-0560">Oxidoreductase</keyword>
<keyword evidence="5 11" id="KW-0812">Transmembrane</keyword>
<organism evidence="13 14">
    <name type="scientific">Sulfurospirillum halorespirans DSM 13726</name>
    <dbReference type="NCBI Taxonomy" id="1193502"/>
    <lineage>
        <taxon>Bacteria</taxon>
        <taxon>Pseudomonadati</taxon>
        <taxon>Campylobacterota</taxon>
        <taxon>Epsilonproteobacteria</taxon>
        <taxon>Campylobacterales</taxon>
        <taxon>Sulfurospirillaceae</taxon>
        <taxon>Sulfurospirillum</taxon>
    </lineage>
</organism>